<name>A0ACD0P4Q9_9BASI</name>
<keyword evidence="2" id="KW-1185">Reference proteome</keyword>
<gene>
    <name evidence="1" type="ORF">IE53DRAFT_310837</name>
</gene>
<organism evidence="1 2">
    <name type="scientific">Violaceomyces palustris</name>
    <dbReference type="NCBI Taxonomy" id="1673888"/>
    <lineage>
        <taxon>Eukaryota</taxon>
        <taxon>Fungi</taxon>
        <taxon>Dikarya</taxon>
        <taxon>Basidiomycota</taxon>
        <taxon>Ustilaginomycotina</taxon>
        <taxon>Ustilaginomycetes</taxon>
        <taxon>Violaceomycetales</taxon>
        <taxon>Violaceomycetaceae</taxon>
        <taxon>Violaceomyces</taxon>
    </lineage>
</organism>
<sequence>MSNPFGAEDFIPFDFDDPGPSTSTHNSPPPSNQTTNPNSRSNSLCPRDGTPSNIRRNQARDSVSSRAAGKKRKLDDRDDDGRSKKEKVQARSRHTPWASDVDWEKCRNGAEMLHREIMAFDRWLAPTRPEHEVRVMVIELIRKAITAQWRDAKVFSFGSQETRLYLPQGDIDLVVVSDAMEYQRREGVLRNMAACLRRNNLATDVTVIARAKVPIVKFVCTYGKLKVDISVNQTNGLEAARFVNGWLDKMICMRPLVMTTKHLLAQRGMSEVFSGGLGSYSVIILVISFLQLHPKIQRGEIDPNRNLGVLFLEFLELYGKYFGYDNCGISIRGKGGYFSKARRGWKDERKPFMLCLEDPQDPTNDISKGSYSIINVRSTLGGAFDILTAAICERANDERARNEILNDSNTEEKDPNSLLGTILGVSKSMVRQRKDMEDLYHSGVLQYKLGRPAPPSSPPPARSPPPAQTPR</sequence>
<feature type="non-terminal residue" evidence="1">
    <location>
        <position position="471"/>
    </location>
</feature>
<dbReference type="EMBL" id="KZ819741">
    <property type="protein sequence ID" value="PWN53113.1"/>
    <property type="molecule type" value="Genomic_DNA"/>
</dbReference>
<proteinExistence type="predicted"/>
<evidence type="ECO:0000313" key="2">
    <source>
        <dbReference type="Proteomes" id="UP000245626"/>
    </source>
</evidence>
<protein>
    <submittedName>
        <fullName evidence="1">Nucleotidyltransferase</fullName>
    </submittedName>
</protein>
<accession>A0ACD0P4Q9</accession>
<evidence type="ECO:0000313" key="1">
    <source>
        <dbReference type="EMBL" id="PWN53113.1"/>
    </source>
</evidence>
<dbReference type="Proteomes" id="UP000245626">
    <property type="component" value="Unassembled WGS sequence"/>
</dbReference>
<reference evidence="1 2" key="1">
    <citation type="journal article" date="2018" name="Mol. Biol. Evol.">
        <title>Broad Genomic Sampling Reveals a Smut Pathogenic Ancestry of the Fungal Clade Ustilaginomycotina.</title>
        <authorList>
            <person name="Kijpornyongpan T."/>
            <person name="Mondo S.J."/>
            <person name="Barry K."/>
            <person name="Sandor L."/>
            <person name="Lee J."/>
            <person name="Lipzen A."/>
            <person name="Pangilinan J."/>
            <person name="LaButti K."/>
            <person name="Hainaut M."/>
            <person name="Henrissat B."/>
            <person name="Grigoriev I.V."/>
            <person name="Spatafora J.W."/>
            <person name="Aime M.C."/>
        </authorList>
    </citation>
    <scope>NUCLEOTIDE SEQUENCE [LARGE SCALE GENOMIC DNA]</scope>
    <source>
        <strain evidence="1 2">SA 807</strain>
    </source>
</reference>